<dbReference type="PRINTS" id="PR00059">
    <property type="entry name" value="RIBOSOMALL6"/>
</dbReference>
<dbReference type="GO" id="GO:0022625">
    <property type="term" value="C:cytosolic large ribosomal subunit"/>
    <property type="evidence" value="ECO:0007669"/>
    <property type="project" value="UniProtKB-UniRule"/>
</dbReference>
<dbReference type="InterPro" id="IPR019906">
    <property type="entry name" value="Ribosomal_uL6_bac-type"/>
</dbReference>
<dbReference type="FunFam" id="3.90.930.12:FF:000001">
    <property type="entry name" value="50S ribosomal protein L6"/>
    <property type="match status" value="1"/>
</dbReference>
<evidence type="ECO:0000313" key="11">
    <source>
        <dbReference type="Proteomes" id="UP000078358"/>
    </source>
</evidence>
<proteinExistence type="inferred from homology"/>
<dbReference type="PIRSF" id="PIRSF002162">
    <property type="entry name" value="Ribosomal_L6"/>
    <property type="match status" value="1"/>
</dbReference>
<evidence type="ECO:0000313" key="10">
    <source>
        <dbReference type="EMBL" id="OAQ14171.1"/>
    </source>
</evidence>
<dbReference type="AlphaFoldDB" id="A0A179CXU7"/>
<comment type="similarity">
    <text evidence="1 6 7">Belongs to the universal ribosomal protein uL6 family.</text>
</comment>
<dbReference type="Pfam" id="PF00347">
    <property type="entry name" value="Ribosomal_L6"/>
    <property type="match status" value="2"/>
</dbReference>
<dbReference type="Gene3D" id="3.90.930.12">
    <property type="entry name" value="Ribosomal protein L6, alpha-beta domain"/>
    <property type="match status" value="2"/>
</dbReference>
<dbReference type="EMBL" id="JACI01000002">
    <property type="protein sequence ID" value="OAQ14171.1"/>
    <property type="molecule type" value="Genomic_DNA"/>
</dbReference>
<evidence type="ECO:0000256" key="3">
    <source>
        <dbReference type="ARBA" id="ARBA00022884"/>
    </source>
</evidence>
<dbReference type="PANTHER" id="PTHR11655:SF14">
    <property type="entry name" value="LARGE RIBOSOMAL SUBUNIT PROTEIN UL6M"/>
    <property type="match status" value="1"/>
</dbReference>
<dbReference type="GO" id="GO:0019843">
    <property type="term" value="F:rRNA binding"/>
    <property type="evidence" value="ECO:0007669"/>
    <property type="project" value="UniProtKB-UniRule"/>
</dbReference>
<dbReference type="NCBIfam" id="TIGR03654">
    <property type="entry name" value="L6_bact"/>
    <property type="match status" value="1"/>
</dbReference>
<evidence type="ECO:0000259" key="9">
    <source>
        <dbReference type="Pfam" id="PF00347"/>
    </source>
</evidence>
<accession>A0A179CXU7</accession>
<dbReference type="InterPro" id="IPR000702">
    <property type="entry name" value="Ribosomal_uL6-like"/>
</dbReference>
<evidence type="ECO:0000256" key="8">
    <source>
        <dbReference type="RuleBase" id="RU003870"/>
    </source>
</evidence>
<dbReference type="HAMAP" id="MF_01365_B">
    <property type="entry name" value="Ribosomal_uL6_B"/>
    <property type="match status" value="1"/>
</dbReference>
<dbReference type="InterPro" id="IPR036789">
    <property type="entry name" value="Ribosomal_uL6-like_a/b-dom_sf"/>
</dbReference>
<feature type="domain" description="Large ribosomal subunit protein uL6 alpha-beta" evidence="9">
    <location>
        <begin position="90"/>
        <end position="164"/>
    </location>
</feature>
<comment type="function">
    <text evidence="6 8">This protein binds to the 23S rRNA, and is important in its secondary structure. It is located near the subunit interface in the base of the L7/L12 stalk, and near the tRNA binding site of the peptidyltransferase center.</text>
</comment>
<sequence>MSRVAKAPVNVPAGVEVKLNGQLLTVKGKNGELSREIHNAVEVKFDANVFTFAPKDETAQANALAGTTRALVNNMVIGVTEGFTKKLQLVGVGYRAQMKGNSVALSLGFSHPVEHALPAGVTGECPSQTEIVLKSADKQLIGQVAADIRAYRKPEPYKGKGVRYADEVVRTKEAKKK</sequence>
<dbReference type="GO" id="GO:0002181">
    <property type="term" value="P:cytoplasmic translation"/>
    <property type="evidence" value="ECO:0007669"/>
    <property type="project" value="TreeGrafter"/>
</dbReference>
<comment type="subunit">
    <text evidence="6">Part of the 50S ribosomal subunit.</text>
</comment>
<keyword evidence="2 6" id="KW-0699">rRNA-binding</keyword>
<organism evidence="10 11">
    <name type="scientific">Bibersteinia trehalosi Y31</name>
    <dbReference type="NCBI Taxonomy" id="1261658"/>
    <lineage>
        <taxon>Bacteria</taxon>
        <taxon>Pseudomonadati</taxon>
        <taxon>Pseudomonadota</taxon>
        <taxon>Gammaproteobacteria</taxon>
        <taxon>Pasteurellales</taxon>
        <taxon>Pasteurellaceae</taxon>
        <taxon>Bibersteinia</taxon>
    </lineage>
</organism>
<keyword evidence="3 6" id="KW-0694">RNA-binding</keyword>
<dbReference type="InterPro" id="IPR002358">
    <property type="entry name" value="Ribosomal_uL6_CS"/>
</dbReference>
<keyword evidence="5 6" id="KW-0687">Ribonucleoprotein</keyword>
<dbReference type="PANTHER" id="PTHR11655">
    <property type="entry name" value="60S/50S RIBOSOMAL PROTEIN L6/L9"/>
    <property type="match status" value="1"/>
</dbReference>
<keyword evidence="4 6" id="KW-0689">Ribosomal protein</keyword>
<dbReference type="SUPFAM" id="SSF56053">
    <property type="entry name" value="Ribosomal protein L6"/>
    <property type="match status" value="2"/>
</dbReference>
<evidence type="ECO:0000256" key="2">
    <source>
        <dbReference type="ARBA" id="ARBA00022730"/>
    </source>
</evidence>
<dbReference type="PROSITE" id="PS00525">
    <property type="entry name" value="RIBOSOMAL_L6_1"/>
    <property type="match status" value="1"/>
</dbReference>
<dbReference type="PATRIC" id="fig|1261658.3.peg.1432"/>
<evidence type="ECO:0000256" key="4">
    <source>
        <dbReference type="ARBA" id="ARBA00022980"/>
    </source>
</evidence>
<feature type="domain" description="Large ribosomal subunit protein uL6 alpha-beta" evidence="9">
    <location>
        <begin position="11"/>
        <end position="82"/>
    </location>
</feature>
<evidence type="ECO:0000256" key="5">
    <source>
        <dbReference type="ARBA" id="ARBA00023274"/>
    </source>
</evidence>
<evidence type="ECO:0000256" key="7">
    <source>
        <dbReference type="RuleBase" id="RU003869"/>
    </source>
</evidence>
<evidence type="ECO:0000256" key="1">
    <source>
        <dbReference type="ARBA" id="ARBA00009356"/>
    </source>
</evidence>
<protein>
    <recommendedName>
        <fullName evidence="6">Large ribosomal subunit protein uL6</fullName>
    </recommendedName>
</protein>
<dbReference type="Proteomes" id="UP000078358">
    <property type="component" value="Unassembled WGS sequence"/>
</dbReference>
<dbReference type="FunFam" id="3.90.930.12:FF:000002">
    <property type="entry name" value="50S ribosomal protein L6"/>
    <property type="match status" value="1"/>
</dbReference>
<comment type="caution">
    <text evidence="10">The sequence shown here is derived from an EMBL/GenBank/DDBJ whole genome shotgun (WGS) entry which is preliminary data.</text>
</comment>
<gene>
    <name evidence="6" type="primary">rplF</name>
    <name evidence="10" type="ORF">F480_07210</name>
</gene>
<dbReference type="RefSeq" id="WP_015433437.1">
    <property type="nucleotide sequence ID" value="NZ_JACI01000002.1"/>
</dbReference>
<evidence type="ECO:0000256" key="6">
    <source>
        <dbReference type="HAMAP-Rule" id="MF_01365"/>
    </source>
</evidence>
<dbReference type="GO" id="GO:0003735">
    <property type="term" value="F:structural constituent of ribosome"/>
    <property type="evidence" value="ECO:0007669"/>
    <property type="project" value="UniProtKB-UniRule"/>
</dbReference>
<dbReference type="InterPro" id="IPR020040">
    <property type="entry name" value="Ribosomal_uL6_a/b-dom"/>
</dbReference>
<reference evidence="10 11" key="1">
    <citation type="submission" date="2014-01" db="EMBL/GenBank/DDBJ databases">
        <authorList>
            <person name="Zuccon D."/>
        </authorList>
    </citation>
    <scope>NUCLEOTIDE SEQUENCE [LARGE SCALE GENOMIC DNA]</scope>
    <source>
        <strain evidence="10 11">Y31</strain>
    </source>
</reference>
<name>A0A179CXU7_BIBTR</name>